<feature type="region of interest" description="Disordered" evidence="2">
    <location>
        <begin position="178"/>
        <end position="225"/>
    </location>
</feature>
<dbReference type="Gene3D" id="2.60.120.260">
    <property type="entry name" value="Galactose-binding domain-like"/>
    <property type="match status" value="1"/>
</dbReference>
<evidence type="ECO:0000256" key="1">
    <source>
        <dbReference type="ARBA" id="ARBA00022801"/>
    </source>
</evidence>
<dbReference type="SUPFAM" id="SSF49785">
    <property type="entry name" value="Galactose-binding domain-like"/>
    <property type="match status" value="1"/>
</dbReference>
<evidence type="ECO:0000256" key="3">
    <source>
        <dbReference type="SAM" id="SignalP"/>
    </source>
</evidence>
<evidence type="ECO:0000313" key="6">
    <source>
        <dbReference type="Proteomes" id="UP001286456"/>
    </source>
</evidence>
<dbReference type="Pfam" id="PF02018">
    <property type="entry name" value="CBM_4_9"/>
    <property type="match status" value="1"/>
</dbReference>
<dbReference type="AlphaFoldDB" id="A0AAE0I6Z8"/>
<proteinExistence type="predicted"/>
<reference evidence="5" key="1">
    <citation type="journal article" date="2023" name="Mol. Phylogenet. Evol.">
        <title>Genome-scale phylogeny and comparative genomics of the fungal order Sordariales.</title>
        <authorList>
            <person name="Hensen N."/>
            <person name="Bonometti L."/>
            <person name="Westerberg I."/>
            <person name="Brannstrom I.O."/>
            <person name="Guillou S."/>
            <person name="Cros-Aarteil S."/>
            <person name="Calhoun S."/>
            <person name="Haridas S."/>
            <person name="Kuo A."/>
            <person name="Mondo S."/>
            <person name="Pangilinan J."/>
            <person name="Riley R."/>
            <person name="LaButti K."/>
            <person name="Andreopoulos B."/>
            <person name="Lipzen A."/>
            <person name="Chen C."/>
            <person name="Yan M."/>
            <person name="Daum C."/>
            <person name="Ng V."/>
            <person name="Clum A."/>
            <person name="Steindorff A."/>
            <person name="Ohm R.A."/>
            <person name="Martin F."/>
            <person name="Silar P."/>
            <person name="Natvig D.O."/>
            <person name="Lalanne C."/>
            <person name="Gautier V."/>
            <person name="Ament-Velasquez S.L."/>
            <person name="Kruys A."/>
            <person name="Hutchinson M.I."/>
            <person name="Powell A.J."/>
            <person name="Barry K."/>
            <person name="Miller A.N."/>
            <person name="Grigoriev I.V."/>
            <person name="Debuchy R."/>
            <person name="Gladieux P."/>
            <person name="Hiltunen Thoren M."/>
            <person name="Johannesson H."/>
        </authorList>
    </citation>
    <scope>NUCLEOTIDE SEQUENCE</scope>
    <source>
        <strain evidence="5">SMH4131-1</strain>
    </source>
</reference>
<gene>
    <name evidence="5" type="ORF">B0T19DRAFT_478773</name>
</gene>
<dbReference type="Proteomes" id="UP001286456">
    <property type="component" value="Unassembled WGS sequence"/>
</dbReference>
<evidence type="ECO:0000313" key="5">
    <source>
        <dbReference type="EMBL" id="KAK3319688.1"/>
    </source>
</evidence>
<sequence>MAPTLSTVRLLSLLPLFLAPASARKGRCKHSSAPPTLASTVASVSALPVLSSATSSSVAVSSVVVSVSPSSSSSTVSLSASSEVVIPSSTLSVVISSSTLSTVVSSPISSTIISSSTSAAIVSSSSLSEVVPSSTSSTIIPSSTLSTVVLSSSSPAAVSSSTSSDVVSSTLTVSSSYAVSEAQTTSSTSTSSPEPETTSSSSTSTSAPEPETTSSTTSSLSTSAAPTISSVAATTTTEATTFSTLSTSSLPSSTSTPPTTTTSSGPPMTTITACPAAPTVANTNQCYADVLPSSCEKLSSLPANFNSRLMSSSLRNCQLALTAYGNAPNPSAVACFPTSTAANPVDLPSATSTIYSVYSCLRTSGNVLCSSNADCQTKTYPVDSVPSPTPSIGVDLLYDGGFESGTYGNWSVPQSPNVPTELSTQNPHTGSWGYHVKYANINGGSIALSRVVKGIEPGRQYQLKAWVRHDNPAGAVTNFYLYAYPLPGASTPAAEASLGSLPANTWALRTISFTATSSWFQLQLSAGGQVSGSTGSAGGVDNIWIDDITLTRLN</sequence>
<organism evidence="5 6">
    <name type="scientific">Cercophora scortea</name>
    <dbReference type="NCBI Taxonomy" id="314031"/>
    <lineage>
        <taxon>Eukaryota</taxon>
        <taxon>Fungi</taxon>
        <taxon>Dikarya</taxon>
        <taxon>Ascomycota</taxon>
        <taxon>Pezizomycotina</taxon>
        <taxon>Sordariomycetes</taxon>
        <taxon>Sordariomycetidae</taxon>
        <taxon>Sordariales</taxon>
        <taxon>Lasiosphaeriaceae</taxon>
        <taxon>Cercophora</taxon>
    </lineage>
</organism>
<feature type="signal peptide" evidence="3">
    <location>
        <begin position="1"/>
        <end position="23"/>
    </location>
</feature>
<dbReference type="GO" id="GO:0016798">
    <property type="term" value="F:hydrolase activity, acting on glycosyl bonds"/>
    <property type="evidence" value="ECO:0007669"/>
    <property type="project" value="InterPro"/>
</dbReference>
<protein>
    <recommendedName>
        <fullName evidence="4">CBM-cenC domain-containing protein</fullName>
    </recommendedName>
</protein>
<keyword evidence="6" id="KW-1185">Reference proteome</keyword>
<reference evidence="5" key="2">
    <citation type="submission" date="2023-06" db="EMBL/GenBank/DDBJ databases">
        <authorList>
            <consortium name="Lawrence Berkeley National Laboratory"/>
            <person name="Haridas S."/>
            <person name="Hensen N."/>
            <person name="Bonometti L."/>
            <person name="Westerberg I."/>
            <person name="Brannstrom I.O."/>
            <person name="Guillou S."/>
            <person name="Cros-Aarteil S."/>
            <person name="Calhoun S."/>
            <person name="Kuo A."/>
            <person name="Mondo S."/>
            <person name="Pangilinan J."/>
            <person name="Riley R."/>
            <person name="Labutti K."/>
            <person name="Andreopoulos B."/>
            <person name="Lipzen A."/>
            <person name="Chen C."/>
            <person name="Yanf M."/>
            <person name="Daum C."/>
            <person name="Ng V."/>
            <person name="Clum A."/>
            <person name="Steindorff A."/>
            <person name="Ohm R."/>
            <person name="Martin F."/>
            <person name="Silar P."/>
            <person name="Natvig D."/>
            <person name="Lalanne C."/>
            <person name="Gautier V."/>
            <person name="Ament-Velasquez S.L."/>
            <person name="Kruys A."/>
            <person name="Hutchinson M.I."/>
            <person name="Powell A.J."/>
            <person name="Barry K."/>
            <person name="Miller A.N."/>
            <person name="Grigoriev I.V."/>
            <person name="Debuchy R."/>
            <person name="Gladieux P."/>
            <person name="Thoren M.H."/>
            <person name="Johannesson H."/>
        </authorList>
    </citation>
    <scope>NUCLEOTIDE SEQUENCE</scope>
    <source>
        <strain evidence="5">SMH4131-1</strain>
    </source>
</reference>
<accession>A0AAE0I6Z8</accession>
<dbReference type="EMBL" id="JAUEPO010000006">
    <property type="protein sequence ID" value="KAK3319688.1"/>
    <property type="molecule type" value="Genomic_DNA"/>
</dbReference>
<keyword evidence="3" id="KW-0732">Signal</keyword>
<dbReference type="InterPro" id="IPR008979">
    <property type="entry name" value="Galactose-bd-like_sf"/>
</dbReference>
<keyword evidence="1" id="KW-0378">Hydrolase</keyword>
<feature type="domain" description="CBM-cenC" evidence="4">
    <location>
        <begin position="395"/>
        <end position="524"/>
    </location>
</feature>
<evidence type="ECO:0000256" key="2">
    <source>
        <dbReference type="SAM" id="MobiDB-lite"/>
    </source>
</evidence>
<evidence type="ECO:0000259" key="4">
    <source>
        <dbReference type="Pfam" id="PF02018"/>
    </source>
</evidence>
<feature type="region of interest" description="Disordered" evidence="2">
    <location>
        <begin position="241"/>
        <end position="270"/>
    </location>
</feature>
<comment type="caution">
    <text evidence="5">The sequence shown here is derived from an EMBL/GenBank/DDBJ whole genome shotgun (WGS) entry which is preliminary data.</text>
</comment>
<name>A0AAE0I6Z8_9PEZI</name>
<dbReference type="InterPro" id="IPR003305">
    <property type="entry name" value="CenC_carb-bd"/>
</dbReference>
<feature type="chain" id="PRO_5042060251" description="CBM-cenC domain-containing protein" evidence="3">
    <location>
        <begin position="24"/>
        <end position="554"/>
    </location>
</feature>